<dbReference type="InterPro" id="IPR012677">
    <property type="entry name" value="Nucleotide-bd_a/b_plait_sf"/>
</dbReference>
<name>A0A9P6JTT0_9AGAR</name>
<organism evidence="3 4">
    <name type="scientific">Crepidotus variabilis</name>
    <dbReference type="NCBI Taxonomy" id="179855"/>
    <lineage>
        <taxon>Eukaryota</taxon>
        <taxon>Fungi</taxon>
        <taxon>Dikarya</taxon>
        <taxon>Basidiomycota</taxon>
        <taxon>Agaricomycotina</taxon>
        <taxon>Agaricomycetes</taxon>
        <taxon>Agaricomycetidae</taxon>
        <taxon>Agaricales</taxon>
        <taxon>Agaricineae</taxon>
        <taxon>Crepidotaceae</taxon>
        <taxon>Crepidotus</taxon>
    </lineage>
</organism>
<dbReference type="Proteomes" id="UP000807306">
    <property type="component" value="Unassembled WGS sequence"/>
</dbReference>
<dbReference type="OrthoDB" id="5418203at2759"/>
<protein>
    <recommendedName>
        <fullName evidence="2">Thc1 RRM domain-containing protein</fullName>
    </recommendedName>
</protein>
<dbReference type="InterPro" id="IPR053800">
    <property type="entry name" value="Thc1_RRM"/>
</dbReference>
<keyword evidence="4" id="KW-1185">Reference proteome</keyword>
<sequence>MAAALSGLSACVTRILYLTGFPKELKTKDIQSAFADYDNVAGGFKIKWRDDTSLLIVFQDANVAKRAYLTTLAFPPKVLTSASGVAATIKPYDGPDAQSVIQTVNSRGQHHTTASRSHQPRAASVSVFPNTRTASGSIAIPNALRNGFGGAPGSQHVALPERQEGREPSPTLPSLPSHPTLDALINSSLPHSNILPTDPAILSSSMQHHQAQHEVSGGPRIGDPGKRMLGAALGVRHPGLSQRMVSGGSSPGNGMEHVQRAMGGLIVAE</sequence>
<evidence type="ECO:0000256" key="1">
    <source>
        <dbReference type="SAM" id="MobiDB-lite"/>
    </source>
</evidence>
<evidence type="ECO:0000313" key="3">
    <source>
        <dbReference type="EMBL" id="KAF9532084.1"/>
    </source>
</evidence>
<feature type="domain" description="Thc1 RRM" evidence="2">
    <location>
        <begin position="34"/>
        <end position="95"/>
    </location>
</feature>
<dbReference type="Pfam" id="PF22877">
    <property type="entry name" value="RRM_Thc1"/>
    <property type="match status" value="1"/>
</dbReference>
<reference evidence="3" key="1">
    <citation type="submission" date="2020-11" db="EMBL/GenBank/DDBJ databases">
        <authorList>
            <consortium name="DOE Joint Genome Institute"/>
            <person name="Ahrendt S."/>
            <person name="Riley R."/>
            <person name="Andreopoulos W."/>
            <person name="Labutti K."/>
            <person name="Pangilinan J."/>
            <person name="Ruiz-Duenas F.J."/>
            <person name="Barrasa J.M."/>
            <person name="Sanchez-Garcia M."/>
            <person name="Camarero S."/>
            <person name="Miyauchi S."/>
            <person name="Serrano A."/>
            <person name="Linde D."/>
            <person name="Babiker R."/>
            <person name="Drula E."/>
            <person name="Ayuso-Fernandez I."/>
            <person name="Pacheco R."/>
            <person name="Padilla G."/>
            <person name="Ferreira P."/>
            <person name="Barriuso J."/>
            <person name="Kellner H."/>
            <person name="Castanera R."/>
            <person name="Alfaro M."/>
            <person name="Ramirez L."/>
            <person name="Pisabarro A.G."/>
            <person name="Kuo A."/>
            <person name="Tritt A."/>
            <person name="Lipzen A."/>
            <person name="He G."/>
            <person name="Yan M."/>
            <person name="Ng V."/>
            <person name="Cullen D."/>
            <person name="Martin F."/>
            <person name="Rosso M.-N."/>
            <person name="Henrissat B."/>
            <person name="Hibbett D."/>
            <person name="Martinez A.T."/>
            <person name="Grigoriev I.V."/>
        </authorList>
    </citation>
    <scope>NUCLEOTIDE SEQUENCE</scope>
    <source>
        <strain evidence="3">CBS 506.95</strain>
    </source>
</reference>
<evidence type="ECO:0000313" key="4">
    <source>
        <dbReference type="Proteomes" id="UP000807306"/>
    </source>
</evidence>
<comment type="caution">
    <text evidence="3">The sequence shown here is derived from an EMBL/GenBank/DDBJ whole genome shotgun (WGS) entry which is preliminary data.</text>
</comment>
<dbReference type="AlphaFoldDB" id="A0A9P6JTT0"/>
<accession>A0A9P6JTT0</accession>
<proteinExistence type="predicted"/>
<dbReference type="Gene3D" id="3.30.70.330">
    <property type="match status" value="1"/>
</dbReference>
<feature type="region of interest" description="Disordered" evidence="1">
    <location>
        <begin position="150"/>
        <end position="185"/>
    </location>
</feature>
<evidence type="ECO:0000259" key="2">
    <source>
        <dbReference type="Pfam" id="PF22877"/>
    </source>
</evidence>
<dbReference type="EMBL" id="MU157833">
    <property type="protein sequence ID" value="KAF9532084.1"/>
    <property type="molecule type" value="Genomic_DNA"/>
</dbReference>
<gene>
    <name evidence="3" type="ORF">CPB83DRAFT_848313</name>
</gene>
<feature type="compositionally biased region" description="Low complexity" evidence="1">
    <location>
        <begin position="168"/>
        <end position="181"/>
    </location>
</feature>